<dbReference type="GO" id="GO:0016020">
    <property type="term" value="C:membrane"/>
    <property type="evidence" value="ECO:0007669"/>
    <property type="project" value="UniProtKB-SubCell"/>
</dbReference>
<dbReference type="InterPro" id="IPR051502">
    <property type="entry name" value="RLP_Defense_Trigger"/>
</dbReference>
<keyword evidence="12" id="KW-1185">Reference proteome</keyword>
<dbReference type="AlphaFoldDB" id="A0AAV5JMA4"/>
<gene>
    <name evidence="11" type="ORF">SLEP1_g23810</name>
</gene>
<dbReference type="FunFam" id="3.80.10.10:FF:000041">
    <property type="entry name" value="LRR receptor-like serine/threonine-protein kinase ERECTA"/>
    <property type="match status" value="1"/>
</dbReference>
<evidence type="ECO:0000256" key="3">
    <source>
        <dbReference type="ARBA" id="ARBA00022614"/>
    </source>
</evidence>
<evidence type="ECO:0000256" key="8">
    <source>
        <dbReference type="ARBA" id="ARBA00023136"/>
    </source>
</evidence>
<name>A0AAV5JMA4_9ROSI</name>
<dbReference type="Pfam" id="PF13855">
    <property type="entry name" value="LRR_8"/>
    <property type="match status" value="1"/>
</dbReference>
<evidence type="ECO:0000256" key="9">
    <source>
        <dbReference type="ARBA" id="ARBA00023170"/>
    </source>
</evidence>
<keyword evidence="4" id="KW-0812">Transmembrane</keyword>
<dbReference type="Proteomes" id="UP001054252">
    <property type="component" value="Unassembled WGS sequence"/>
</dbReference>
<evidence type="ECO:0000313" key="12">
    <source>
        <dbReference type="Proteomes" id="UP001054252"/>
    </source>
</evidence>
<comment type="subcellular location">
    <subcellularLocation>
        <location evidence="1">Membrane</location>
        <topology evidence="1">Single-pass type I membrane protein</topology>
    </subcellularLocation>
</comment>
<dbReference type="Pfam" id="PF00560">
    <property type="entry name" value="LRR_1"/>
    <property type="match status" value="3"/>
</dbReference>
<dbReference type="EMBL" id="BPVZ01000037">
    <property type="protein sequence ID" value="GKV12692.1"/>
    <property type="molecule type" value="Genomic_DNA"/>
</dbReference>
<keyword evidence="10" id="KW-0325">Glycoprotein</keyword>
<dbReference type="PANTHER" id="PTHR48062:SF21">
    <property type="entry name" value="RECEPTOR-LIKE PROTEIN 12"/>
    <property type="match status" value="1"/>
</dbReference>
<dbReference type="InterPro" id="IPR032675">
    <property type="entry name" value="LRR_dom_sf"/>
</dbReference>
<evidence type="ECO:0000256" key="6">
    <source>
        <dbReference type="ARBA" id="ARBA00022737"/>
    </source>
</evidence>
<dbReference type="InterPro" id="IPR001611">
    <property type="entry name" value="Leu-rich_rpt"/>
</dbReference>
<protein>
    <submittedName>
        <fullName evidence="11">Uncharacterized protein</fullName>
    </submittedName>
</protein>
<accession>A0AAV5JMA4</accession>
<keyword evidence="9" id="KW-0675">Receptor</keyword>
<dbReference type="FunFam" id="3.80.10.10:FF:000111">
    <property type="entry name" value="LRR receptor-like serine/threonine-protein kinase ERECTA"/>
    <property type="match status" value="1"/>
</dbReference>
<comment type="caution">
    <text evidence="11">The sequence shown here is derived from an EMBL/GenBank/DDBJ whole genome shotgun (WGS) entry which is preliminary data.</text>
</comment>
<comment type="similarity">
    <text evidence="2">Belongs to the RLP family.</text>
</comment>
<dbReference type="PANTHER" id="PTHR48062">
    <property type="entry name" value="RECEPTOR-LIKE PROTEIN 14"/>
    <property type="match status" value="1"/>
</dbReference>
<organism evidence="11 12">
    <name type="scientific">Rubroshorea leprosula</name>
    <dbReference type="NCBI Taxonomy" id="152421"/>
    <lineage>
        <taxon>Eukaryota</taxon>
        <taxon>Viridiplantae</taxon>
        <taxon>Streptophyta</taxon>
        <taxon>Embryophyta</taxon>
        <taxon>Tracheophyta</taxon>
        <taxon>Spermatophyta</taxon>
        <taxon>Magnoliopsida</taxon>
        <taxon>eudicotyledons</taxon>
        <taxon>Gunneridae</taxon>
        <taxon>Pentapetalae</taxon>
        <taxon>rosids</taxon>
        <taxon>malvids</taxon>
        <taxon>Malvales</taxon>
        <taxon>Dipterocarpaceae</taxon>
        <taxon>Rubroshorea</taxon>
    </lineage>
</organism>
<keyword evidence="8" id="KW-0472">Membrane</keyword>
<evidence type="ECO:0000313" key="11">
    <source>
        <dbReference type="EMBL" id="GKV12692.1"/>
    </source>
</evidence>
<keyword evidence="7" id="KW-1133">Transmembrane helix</keyword>
<evidence type="ECO:0000256" key="2">
    <source>
        <dbReference type="ARBA" id="ARBA00009592"/>
    </source>
</evidence>
<evidence type="ECO:0000256" key="1">
    <source>
        <dbReference type="ARBA" id="ARBA00004479"/>
    </source>
</evidence>
<dbReference type="Gene3D" id="3.80.10.10">
    <property type="entry name" value="Ribonuclease Inhibitor"/>
    <property type="match status" value="1"/>
</dbReference>
<sequence>MLDLSDNQLSGNIPDCINKLGELRYLILKNNNLEGKIPFQLCKLQKLRLIDLSQNHLSGHIPSCLNLITFDELYKKDNRVAFTLAPLHWQNFKDTLSIGELAHFTTKDPLFIGEPVYFTIEYFTTKDTLSMGEPVHFTTKHMAYSYKGRILAYMSGIDLSCNKLIGEIPYQIGHLSEIHVLNLSHNFLVGGIPSTFSNLKQIESLDLAYNSLSGKIPPELVELNFLSTFSMAYNNLSGKTPARIQQFATFDESCYQGNPLLCGEPMKSCSATSPPPMIQEGPTQAREDDGFIDMCVFYTASFYVILSQPRKRSHPSDKQNPFRFSWQFPSAFVLLLAVLTQLNNANSLRALPILIITVGKKRSPGVQLLVDGYIDKLRIRNYCHVDDVLIRSNPKNALDVKA</sequence>
<dbReference type="SUPFAM" id="SSF52058">
    <property type="entry name" value="L domain-like"/>
    <property type="match status" value="1"/>
</dbReference>
<proteinExistence type="inferred from homology"/>
<keyword evidence="6" id="KW-0677">Repeat</keyword>
<evidence type="ECO:0000256" key="5">
    <source>
        <dbReference type="ARBA" id="ARBA00022729"/>
    </source>
</evidence>
<keyword evidence="3" id="KW-0433">Leucine-rich repeat</keyword>
<keyword evidence="5" id="KW-0732">Signal</keyword>
<evidence type="ECO:0000256" key="7">
    <source>
        <dbReference type="ARBA" id="ARBA00022989"/>
    </source>
</evidence>
<reference evidence="11 12" key="1">
    <citation type="journal article" date="2021" name="Commun. Biol.">
        <title>The genome of Shorea leprosula (Dipterocarpaceae) highlights the ecological relevance of drought in aseasonal tropical rainforests.</title>
        <authorList>
            <person name="Ng K.K.S."/>
            <person name="Kobayashi M.J."/>
            <person name="Fawcett J.A."/>
            <person name="Hatakeyama M."/>
            <person name="Paape T."/>
            <person name="Ng C.H."/>
            <person name="Ang C.C."/>
            <person name="Tnah L.H."/>
            <person name="Lee C.T."/>
            <person name="Nishiyama T."/>
            <person name="Sese J."/>
            <person name="O'Brien M.J."/>
            <person name="Copetti D."/>
            <person name="Mohd Noor M.I."/>
            <person name="Ong R.C."/>
            <person name="Putra M."/>
            <person name="Sireger I.Z."/>
            <person name="Indrioko S."/>
            <person name="Kosugi Y."/>
            <person name="Izuno A."/>
            <person name="Isagi Y."/>
            <person name="Lee S.L."/>
            <person name="Shimizu K.K."/>
        </authorList>
    </citation>
    <scope>NUCLEOTIDE SEQUENCE [LARGE SCALE GENOMIC DNA]</scope>
    <source>
        <strain evidence="11">214</strain>
    </source>
</reference>
<evidence type="ECO:0000256" key="10">
    <source>
        <dbReference type="ARBA" id="ARBA00023180"/>
    </source>
</evidence>
<evidence type="ECO:0000256" key="4">
    <source>
        <dbReference type="ARBA" id="ARBA00022692"/>
    </source>
</evidence>